<evidence type="ECO:0000313" key="3">
    <source>
        <dbReference type="EMBL" id="SHE25324.1"/>
    </source>
</evidence>
<dbReference type="AlphaFoldDB" id="A0A1M4RZB6"/>
<feature type="chain" id="PRO_5009907246" description="DUF4232 domain-containing protein" evidence="2">
    <location>
        <begin position="21"/>
        <end position="224"/>
    </location>
</feature>
<evidence type="ECO:0000256" key="1">
    <source>
        <dbReference type="SAM" id="MobiDB-lite"/>
    </source>
</evidence>
<sequence length="224" mass="22435">MALLLAVALLAGISAGVLSAAVWARNTIRAQDDQAAAHTATTYANPVECTAADLDVTFTSPDTVSTGAGLKLNLTVNNTGSEACLIDVGSQSLGAVITSGEQTIWTSTACPANPASRRLLVAAGTAASATITWDGNVASSECTPADTASTTAAAPAAEDAAATPTDAEPTKDGEAAQEDEGTETASSEETAQAASGNAATAGTYRVRIQLDGTDLTEDRVFVIE</sequence>
<dbReference type="Proteomes" id="UP000184291">
    <property type="component" value="Unassembled WGS sequence"/>
</dbReference>
<reference evidence="4" key="1">
    <citation type="submission" date="2016-09" db="EMBL/GenBank/DDBJ databases">
        <authorList>
            <person name="Strepis N."/>
        </authorList>
    </citation>
    <scope>NUCLEOTIDE SEQUENCE [LARGE SCALE GENOMIC DNA]</scope>
</reference>
<feature type="compositionally biased region" description="Low complexity" evidence="1">
    <location>
        <begin position="183"/>
        <end position="200"/>
    </location>
</feature>
<organism evidence="3 4">
    <name type="scientific">Actinomyces glycerinitolerans</name>
    <dbReference type="NCBI Taxonomy" id="1892869"/>
    <lineage>
        <taxon>Bacteria</taxon>
        <taxon>Bacillati</taxon>
        <taxon>Actinomycetota</taxon>
        <taxon>Actinomycetes</taxon>
        <taxon>Actinomycetales</taxon>
        <taxon>Actinomycetaceae</taxon>
        <taxon>Actinomyces</taxon>
    </lineage>
</organism>
<evidence type="ECO:0008006" key="5">
    <source>
        <dbReference type="Google" id="ProtNLM"/>
    </source>
</evidence>
<evidence type="ECO:0000256" key="2">
    <source>
        <dbReference type="SAM" id="SignalP"/>
    </source>
</evidence>
<accession>A0A1M4RZB6</accession>
<dbReference type="EMBL" id="FQTT01000010">
    <property type="protein sequence ID" value="SHE25324.1"/>
    <property type="molecule type" value="Genomic_DNA"/>
</dbReference>
<gene>
    <name evidence="3" type="ORF">ACGLYG10_1540</name>
</gene>
<keyword evidence="2" id="KW-0732">Signal</keyword>
<protein>
    <recommendedName>
        <fullName evidence="5">DUF4232 domain-containing protein</fullName>
    </recommendedName>
</protein>
<keyword evidence="4" id="KW-1185">Reference proteome</keyword>
<feature type="signal peptide" evidence="2">
    <location>
        <begin position="1"/>
        <end position="20"/>
    </location>
</feature>
<feature type="region of interest" description="Disordered" evidence="1">
    <location>
        <begin position="142"/>
        <end position="200"/>
    </location>
</feature>
<proteinExistence type="predicted"/>
<feature type="compositionally biased region" description="Low complexity" evidence="1">
    <location>
        <begin position="143"/>
        <end position="167"/>
    </location>
</feature>
<name>A0A1M4RZB6_9ACTO</name>
<evidence type="ECO:0000313" key="4">
    <source>
        <dbReference type="Proteomes" id="UP000184291"/>
    </source>
</evidence>
<dbReference type="STRING" id="1892869.ACGLYG10_1540"/>